<evidence type="ECO:0000313" key="1">
    <source>
        <dbReference type="EMBL" id="KAI5072776.1"/>
    </source>
</evidence>
<dbReference type="AlphaFoldDB" id="A0A9D4ZH82"/>
<dbReference type="EMBL" id="JABFUD020000012">
    <property type="protein sequence ID" value="KAI5072776.1"/>
    <property type="molecule type" value="Genomic_DNA"/>
</dbReference>
<protein>
    <submittedName>
        <fullName evidence="1">Uncharacterized protein</fullName>
    </submittedName>
</protein>
<evidence type="ECO:0000313" key="2">
    <source>
        <dbReference type="Proteomes" id="UP000886520"/>
    </source>
</evidence>
<name>A0A9D4ZH82_ADICA</name>
<comment type="caution">
    <text evidence="1">The sequence shown here is derived from an EMBL/GenBank/DDBJ whole genome shotgun (WGS) entry which is preliminary data.</text>
</comment>
<keyword evidence="2" id="KW-1185">Reference proteome</keyword>
<reference evidence="1" key="1">
    <citation type="submission" date="2021-01" db="EMBL/GenBank/DDBJ databases">
        <title>Adiantum capillus-veneris genome.</title>
        <authorList>
            <person name="Fang Y."/>
            <person name="Liao Q."/>
        </authorList>
    </citation>
    <scope>NUCLEOTIDE SEQUENCE</scope>
    <source>
        <strain evidence="1">H3</strain>
        <tissue evidence="1">Leaf</tissue>
    </source>
</reference>
<sequence length="113" mass="12971">MDEVTGMPLVPTSERSNCKDMVRPLAWLKHKCFWLSSPMNDMEIMYEVSGHKVRGILVQRGQPGDVPPSLEPGDHVIVSSHDCRMKLLLWKLMSIIENPFFLGWITKNLKFFG</sequence>
<proteinExistence type="predicted"/>
<organism evidence="1 2">
    <name type="scientific">Adiantum capillus-veneris</name>
    <name type="common">Maidenhair fern</name>
    <dbReference type="NCBI Taxonomy" id="13818"/>
    <lineage>
        <taxon>Eukaryota</taxon>
        <taxon>Viridiplantae</taxon>
        <taxon>Streptophyta</taxon>
        <taxon>Embryophyta</taxon>
        <taxon>Tracheophyta</taxon>
        <taxon>Polypodiopsida</taxon>
        <taxon>Polypodiidae</taxon>
        <taxon>Polypodiales</taxon>
        <taxon>Pteridineae</taxon>
        <taxon>Pteridaceae</taxon>
        <taxon>Vittarioideae</taxon>
        <taxon>Adiantum</taxon>
    </lineage>
</organism>
<gene>
    <name evidence="1" type="ORF">GOP47_0012882</name>
</gene>
<accession>A0A9D4ZH82</accession>
<dbReference type="Proteomes" id="UP000886520">
    <property type="component" value="Chromosome 12"/>
</dbReference>